<sequence length="785" mass="90087">MKHTNEFNNTVRTISERQTNTFNFLGINGAKLLLNAIDNYNLQPKKLNKGKLIKFFFNNQEVSYMKGMRPGSTTDAAFNLCKDKYKLEQHLKKLNLKTLDSKLFTKVQYDDAFNYIKNNVETKFVVKPLNLRAGKGILFNVDTENFDNAWNKCIESQLSEGYTKPSCIVQPHINGFDLRVTIIEGKYSGAVLRLPAHVVGDGKSTIRELIEDKNEKRQLITYFKSKLIPTDKRTETFLNNQQLNFDSIPTEDQVVMLTHISNLTFGGESIDVTDVLSERIKELAIHSVASVPGLFTAGVDILTEDYLNGEGFVIEINTNSNLTMHHMPYKGEARYPYDDFVRINLIRHKLEHNIEISNDDRDFYKEVEEFLALKKDYSQKQLDSKSSVIKLNRFNTKLLEDVLLHVNKEDRNEYGLNITLDLYEVLKQELNVIGVKYEPFVYKGRNRLKIFDGDHEVKTYQKNVYQNNSEFGFKISNDKFLTEKYLKLANIPTSNSILLRESEIDIAHRHIEAGNKRYVVKPIALMNGIGVFTDVNLDNLNEVWDECFTIQKRRKVKAPRVLVQDYIEGYEVRVIVTEGKALSATIRTPAYVIGDGQKTIQDLINNKNEKRKQNGFFANKLIKLNDQLTDFLASQGLSMDTVLESERLVVLNPVSNLVNGGENIVITDFVKKEILELAEAGVAAMPGIQTAGVDILLNDLNDTEAVILEINKAPAFQLNYYPYIGEPQYPLQYIFKSLILEDRILSGRLKFDEITREDHQLMIERYKALYEKQKSLEKIIKNLSV</sequence>
<name>A0A921DXI0_9STAP</name>
<keyword evidence="1" id="KW-0547">Nucleotide-binding</keyword>
<dbReference type="InterPro" id="IPR003806">
    <property type="entry name" value="ATP-grasp_PylC-type"/>
</dbReference>
<dbReference type="GO" id="GO:0005737">
    <property type="term" value="C:cytoplasm"/>
    <property type="evidence" value="ECO:0007669"/>
    <property type="project" value="TreeGrafter"/>
</dbReference>
<accession>A0A921DXI0</accession>
<reference evidence="3" key="2">
    <citation type="submission" date="2021-09" db="EMBL/GenBank/DDBJ databases">
        <authorList>
            <person name="Gilroy R."/>
        </authorList>
    </citation>
    <scope>NUCLEOTIDE SEQUENCE</scope>
    <source>
        <strain evidence="3">6019</strain>
    </source>
</reference>
<evidence type="ECO:0000313" key="3">
    <source>
        <dbReference type="EMBL" id="HJE19778.1"/>
    </source>
</evidence>
<keyword evidence="1" id="KW-0067">ATP-binding</keyword>
<dbReference type="AlphaFoldDB" id="A0A921DXI0"/>
<dbReference type="PROSITE" id="PS50975">
    <property type="entry name" value="ATP_GRASP"/>
    <property type="match status" value="2"/>
</dbReference>
<dbReference type="Pfam" id="PF02655">
    <property type="entry name" value="ATP-grasp_3"/>
    <property type="match status" value="1"/>
</dbReference>
<dbReference type="EMBL" id="DYYI01000058">
    <property type="protein sequence ID" value="HJE19778.1"/>
    <property type="molecule type" value="Genomic_DNA"/>
</dbReference>
<dbReference type="Proteomes" id="UP000763505">
    <property type="component" value="Unassembled WGS sequence"/>
</dbReference>
<dbReference type="InterPro" id="IPR011761">
    <property type="entry name" value="ATP-grasp"/>
</dbReference>
<dbReference type="Gene3D" id="3.30.470.20">
    <property type="entry name" value="ATP-grasp fold, B domain"/>
    <property type="match status" value="4"/>
</dbReference>
<proteinExistence type="predicted"/>
<dbReference type="GO" id="GO:0009432">
    <property type="term" value="P:SOS response"/>
    <property type="evidence" value="ECO:0007669"/>
    <property type="project" value="TreeGrafter"/>
</dbReference>
<dbReference type="GO" id="GO:0046872">
    <property type="term" value="F:metal ion binding"/>
    <property type="evidence" value="ECO:0007669"/>
    <property type="project" value="InterPro"/>
</dbReference>
<dbReference type="PANTHER" id="PTHR21621">
    <property type="entry name" value="RIBOSOMAL PROTEIN S6 MODIFICATION PROTEIN"/>
    <property type="match status" value="1"/>
</dbReference>
<gene>
    <name evidence="3" type="ORF">K8V35_05450</name>
</gene>
<feature type="domain" description="ATP-grasp" evidence="2">
    <location>
        <begin position="483"/>
        <end position="740"/>
    </location>
</feature>
<evidence type="ECO:0000259" key="2">
    <source>
        <dbReference type="PROSITE" id="PS50975"/>
    </source>
</evidence>
<evidence type="ECO:0000256" key="1">
    <source>
        <dbReference type="PROSITE-ProRule" id="PRU00409"/>
    </source>
</evidence>
<protein>
    <submittedName>
        <fullName evidence="3">ATP-grasp domain-containing protein</fullName>
    </submittedName>
</protein>
<dbReference type="Gene3D" id="3.30.1490.20">
    <property type="entry name" value="ATP-grasp fold, A domain"/>
    <property type="match status" value="1"/>
</dbReference>
<evidence type="ECO:0000313" key="4">
    <source>
        <dbReference type="Proteomes" id="UP000763505"/>
    </source>
</evidence>
<dbReference type="InterPro" id="IPR013815">
    <property type="entry name" value="ATP_grasp_subdomain_1"/>
</dbReference>
<reference evidence="3" key="1">
    <citation type="journal article" date="2021" name="PeerJ">
        <title>Extensive microbial diversity within the chicken gut microbiome revealed by metagenomics and culture.</title>
        <authorList>
            <person name="Gilroy R."/>
            <person name="Ravi A."/>
            <person name="Getino M."/>
            <person name="Pursley I."/>
            <person name="Horton D.L."/>
            <person name="Alikhan N.F."/>
            <person name="Baker D."/>
            <person name="Gharbi K."/>
            <person name="Hall N."/>
            <person name="Watson M."/>
            <person name="Adriaenssens E.M."/>
            <person name="Foster-Nyarko E."/>
            <person name="Jarju S."/>
            <person name="Secka A."/>
            <person name="Antonio M."/>
            <person name="Oren A."/>
            <person name="Chaudhuri R.R."/>
            <person name="La Ragione R."/>
            <person name="Hildebrand F."/>
            <person name="Pallen M.J."/>
        </authorList>
    </citation>
    <scope>NUCLEOTIDE SEQUENCE</scope>
    <source>
        <strain evidence="3">6019</strain>
    </source>
</reference>
<dbReference type="GO" id="GO:0005524">
    <property type="term" value="F:ATP binding"/>
    <property type="evidence" value="ECO:0007669"/>
    <property type="project" value="UniProtKB-UniRule"/>
</dbReference>
<organism evidence="3 4">
    <name type="scientific">Aliicoccus persicus</name>
    <dbReference type="NCBI Taxonomy" id="930138"/>
    <lineage>
        <taxon>Bacteria</taxon>
        <taxon>Bacillati</taxon>
        <taxon>Bacillota</taxon>
        <taxon>Bacilli</taxon>
        <taxon>Bacillales</taxon>
        <taxon>Staphylococcaceae</taxon>
        <taxon>Aliicoccus</taxon>
    </lineage>
</organism>
<comment type="caution">
    <text evidence="3">The sequence shown here is derived from an EMBL/GenBank/DDBJ whole genome shotgun (WGS) entry which is preliminary data.</text>
</comment>
<dbReference type="PANTHER" id="PTHR21621:SF0">
    <property type="entry name" value="BETA-CITRYLGLUTAMATE SYNTHASE B-RELATED"/>
    <property type="match status" value="1"/>
</dbReference>
<dbReference type="SUPFAM" id="SSF56059">
    <property type="entry name" value="Glutathione synthetase ATP-binding domain-like"/>
    <property type="match status" value="2"/>
</dbReference>
<dbReference type="GO" id="GO:0018169">
    <property type="term" value="F:ribosomal S6-glutamic acid ligase activity"/>
    <property type="evidence" value="ECO:0007669"/>
    <property type="project" value="TreeGrafter"/>
</dbReference>
<feature type="domain" description="ATP-grasp" evidence="2">
    <location>
        <begin position="88"/>
        <end position="345"/>
    </location>
</feature>